<dbReference type="PIRSF" id="PIRSF037980">
    <property type="entry name" value="SoxA"/>
    <property type="match status" value="1"/>
</dbReference>
<dbReference type="GO" id="GO:0008115">
    <property type="term" value="F:sarcosine oxidase activity"/>
    <property type="evidence" value="ECO:0007669"/>
    <property type="project" value="InterPro"/>
</dbReference>
<evidence type="ECO:0000259" key="5">
    <source>
        <dbReference type="Pfam" id="PF17806"/>
    </source>
</evidence>
<dbReference type="InterPro" id="IPR036188">
    <property type="entry name" value="FAD/NAD-bd_sf"/>
</dbReference>
<dbReference type="Gene3D" id="3.10.20.440">
    <property type="entry name" value="2Fe-2S iron-sulphur cluster binding domain, sarcosine oxidase, alpha subunit, N-terminal domain"/>
    <property type="match status" value="1"/>
</dbReference>
<evidence type="ECO:0000256" key="1">
    <source>
        <dbReference type="ARBA" id="ARBA00008609"/>
    </source>
</evidence>
<dbReference type="InterPro" id="IPR028896">
    <property type="entry name" value="GcvT/YgfZ/DmdA"/>
</dbReference>
<keyword evidence="2" id="KW-0560">Oxidoreductase</keyword>
<dbReference type="Proteomes" id="UP001055804">
    <property type="component" value="Unassembled WGS sequence"/>
</dbReference>
<dbReference type="InterPro" id="IPR006222">
    <property type="entry name" value="GCVT_N"/>
</dbReference>
<dbReference type="AlphaFoldDB" id="A0A9J6PH53"/>
<evidence type="ECO:0000313" key="7">
    <source>
        <dbReference type="Proteomes" id="UP001055804"/>
    </source>
</evidence>
<dbReference type="RefSeq" id="WP_269331844.1">
    <property type="nucleotide sequence ID" value="NZ_JAMZFT010000001.1"/>
</dbReference>
<proteinExistence type="inferred from homology"/>
<dbReference type="Pfam" id="PF17806">
    <property type="entry name" value="SO_alpha_A3"/>
    <property type="match status" value="1"/>
</dbReference>
<dbReference type="Gene3D" id="1.10.10.1100">
    <property type="entry name" value="BFD-like [2Fe-2S]-binding domain"/>
    <property type="match status" value="1"/>
</dbReference>
<dbReference type="SUPFAM" id="SSF101790">
    <property type="entry name" value="Aminomethyltransferase beta-barrel domain"/>
    <property type="match status" value="1"/>
</dbReference>
<dbReference type="Pfam" id="PF13510">
    <property type="entry name" value="Fer2_4"/>
    <property type="match status" value="1"/>
</dbReference>
<dbReference type="SUPFAM" id="SSF51905">
    <property type="entry name" value="FAD/NAD(P)-binding domain"/>
    <property type="match status" value="1"/>
</dbReference>
<accession>A0A9J6PH53</accession>
<evidence type="ECO:0000256" key="2">
    <source>
        <dbReference type="ARBA" id="ARBA00023002"/>
    </source>
</evidence>
<dbReference type="InterPro" id="IPR042204">
    <property type="entry name" value="2Fe-2S-bd_N"/>
</dbReference>
<comment type="caution">
    <text evidence="6">The sequence shown here is derived from an EMBL/GenBank/DDBJ whole genome shotgun (WGS) entry which is preliminary data.</text>
</comment>
<feature type="domain" description="Aminomethyltransferase C-terminal" evidence="4">
    <location>
        <begin position="909"/>
        <end position="994"/>
    </location>
</feature>
<dbReference type="PANTHER" id="PTHR43757:SF2">
    <property type="entry name" value="AMINOMETHYLTRANSFERASE, MITOCHONDRIAL"/>
    <property type="match status" value="1"/>
</dbReference>
<dbReference type="InterPro" id="IPR041117">
    <property type="entry name" value="SoxA_A3"/>
</dbReference>
<dbReference type="InterPro" id="IPR013977">
    <property type="entry name" value="GcvT_C"/>
</dbReference>
<dbReference type="InterPro" id="IPR029043">
    <property type="entry name" value="GcvT/YgfZ_C"/>
</dbReference>
<dbReference type="InterPro" id="IPR027266">
    <property type="entry name" value="TrmE/GcvT-like"/>
</dbReference>
<dbReference type="Pfam" id="PF12831">
    <property type="entry name" value="FAD_oxidored"/>
    <property type="match status" value="1"/>
</dbReference>
<organism evidence="6 7">
    <name type="scientific">Futiania mangrovi</name>
    <dbReference type="NCBI Taxonomy" id="2959716"/>
    <lineage>
        <taxon>Bacteria</taxon>
        <taxon>Pseudomonadati</taxon>
        <taxon>Pseudomonadota</taxon>
        <taxon>Alphaproteobacteria</taxon>
        <taxon>Futianiales</taxon>
        <taxon>Futianiaceae</taxon>
        <taxon>Futiania</taxon>
    </lineage>
</organism>
<feature type="domain" description="SoxA A3" evidence="5">
    <location>
        <begin position="520"/>
        <end position="604"/>
    </location>
</feature>
<gene>
    <name evidence="6" type="ORF">NJQ99_05810</name>
</gene>
<keyword evidence="7" id="KW-1185">Reference proteome</keyword>
<dbReference type="NCBIfam" id="TIGR01372">
    <property type="entry name" value="soxA"/>
    <property type="match status" value="1"/>
</dbReference>
<evidence type="ECO:0000313" key="6">
    <source>
        <dbReference type="EMBL" id="MCP1335919.1"/>
    </source>
</evidence>
<reference evidence="6" key="1">
    <citation type="submission" date="2022-06" db="EMBL/GenBank/DDBJ databases">
        <title>Isolation and Genomics of Futiania mangrovii gen. nov., sp. nov., a Rare and Metabolically-versatile member in the Class Alphaproteobacteria.</title>
        <authorList>
            <person name="Liu L."/>
            <person name="Huang W.-C."/>
            <person name="Pan J."/>
            <person name="Li J."/>
            <person name="Huang Y."/>
            <person name="Du H."/>
            <person name="Liu Y."/>
            <person name="Li M."/>
        </authorList>
    </citation>
    <scope>NUCLEOTIDE SEQUENCE</scope>
    <source>
        <strain evidence="6">FT118</strain>
    </source>
</reference>
<dbReference type="Pfam" id="PF08669">
    <property type="entry name" value="GCV_T_C"/>
    <property type="match status" value="1"/>
</dbReference>
<dbReference type="EMBL" id="JAMZFT010000001">
    <property type="protein sequence ID" value="MCP1335919.1"/>
    <property type="molecule type" value="Genomic_DNA"/>
</dbReference>
<feature type="domain" description="GCVT N-terminal" evidence="3">
    <location>
        <begin position="619"/>
        <end position="889"/>
    </location>
</feature>
<dbReference type="Gene3D" id="3.30.1360.120">
    <property type="entry name" value="Probable tRNA modification gtpase trme, domain 1"/>
    <property type="match status" value="1"/>
</dbReference>
<protein>
    <submittedName>
        <fullName evidence="6">Sarcosine oxidase subunit alpha family protein</fullName>
    </submittedName>
</protein>
<dbReference type="Gene3D" id="3.50.50.60">
    <property type="entry name" value="FAD/NAD(P)-binding domain"/>
    <property type="match status" value="1"/>
</dbReference>
<evidence type="ECO:0000259" key="3">
    <source>
        <dbReference type="Pfam" id="PF01571"/>
    </source>
</evidence>
<name>A0A9J6PH53_9PROT</name>
<dbReference type="InterPro" id="IPR041854">
    <property type="entry name" value="BFD-like_2Fe2S-bd_dom_sf"/>
</dbReference>
<dbReference type="InterPro" id="IPR006277">
    <property type="entry name" value="Sarcosine_oxidase_asu"/>
</dbReference>
<evidence type="ECO:0000259" key="4">
    <source>
        <dbReference type="Pfam" id="PF08669"/>
    </source>
</evidence>
<comment type="similarity">
    <text evidence="1">Belongs to the GcvT family.</text>
</comment>
<dbReference type="GO" id="GO:0046653">
    <property type="term" value="P:tetrahydrofolate metabolic process"/>
    <property type="evidence" value="ECO:0007669"/>
    <property type="project" value="InterPro"/>
</dbReference>
<dbReference type="PRINTS" id="PR00411">
    <property type="entry name" value="PNDRDTASEI"/>
</dbReference>
<dbReference type="SUPFAM" id="SSF103025">
    <property type="entry name" value="Folate-binding domain"/>
    <property type="match status" value="1"/>
</dbReference>
<dbReference type="Pfam" id="PF01571">
    <property type="entry name" value="GCV_T"/>
    <property type="match status" value="1"/>
</dbReference>
<dbReference type="PANTHER" id="PTHR43757">
    <property type="entry name" value="AMINOMETHYLTRANSFERASE"/>
    <property type="match status" value="1"/>
</dbReference>
<sequence length="1002" mass="108515">MPHRLPTGGRIDRSRPLTFRFDGKTYRGYEGDTLASALMANGVILMGRSFKYHRPRGPIAAGAEEPNALVEAGEGTRHEPNLRATQVELYEGLTARSQNRWPSLAWDVGAVNSKLARVFPAGFYYKTFMWPRSFWEKLYEPVIRRAAGLGTAPKERDGDTYEQMHAFADVTVAGGGVAGLAAALAAAEAGARVLLIEDQPVLGGRTPDEGHEIAGKPAADWIAQTEAALRAHANVTILRRTTVVGHFDHNYLMAAERVGDHAPAPTAGAAPRHRLWKIRARETVVAAGAIERPMVFANNDRPGVMLASAVRTFVARYGVSPGHRVVVFTNNDDAYRTALTLADAGVMVPLIVDAREGSDGDLVRQARERGLSIRFKAGIATALGTKAVTGVRVGTLRDSGRMGDPLETIDCDAVAMSGGWNPAVHLFSHCGGKLRFDETLAAFVPGETRERLTVCGAANGAMTLDTVLADGVAKGHAAAARATGADVGKAPKPPRADAPREAPLAPIWFVPSLPPYAEGNKHFLDQQNDVTAADVELAAREGYRSVEHTKRYTTLGMATDQGKTSNIAGLGILADALGKPIPKVGTTTFRPPYTPYSFGAIAGRRAGALFHPVRKTPISDWANAHGADNEPVGDWRRPFCYRKPGETREQAVTREVRAVRQAVGLLDASTLGKIEVRGPDAGELLDRVYTNMMSTLMAGRCRYGLMMNDNGFLWDDGVVARLGEDRFVLHTTSGNAGRVRAWLEEWLQTEWFDLKAYVTDVTEQWAQIAVAGPKARRLLESLDSDIDWSADAFPFMAQVSGRLAGCPVRVYRISFSGELSYEIAAPASQGLHLWQALLTAGSALGVQPYGTEALHILRAEKGFIMIGDETDGTVTPRDLGLDWALSKKKRDFIGKRALERPEMTRPDRRRLVGLLTEEAQTVLPVGACAVADPNAARPMKTIGHVTSSYMSPTLGRSIAMALVERGPERMGETLSFPLESGVVRAKIVDPVFYDKDGERQNV</sequence>